<proteinExistence type="predicted"/>
<reference evidence="1 2" key="1">
    <citation type="submission" date="2019-07" db="EMBL/GenBank/DDBJ databases">
        <title>Complete Genome Sequence of Leptotrichia trevisanii Strain JMUB3935.</title>
        <authorList>
            <person name="Watanabe S."/>
            <person name="Cui L."/>
        </authorList>
    </citation>
    <scope>NUCLEOTIDE SEQUENCE [LARGE SCALE GENOMIC DNA]</scope>
    <source>
        <strain evidence="1 2">JMUB3935</strain>
    </source>
</reference>
<dbReference type="Proteomes" id="UP000321378">
    <property type="component" value="Chromosome"/>
</dbReference>
<evidence type="ECO:0000313" key="1">
    <source>
        <dbReference type="EMBL" id="BBM51794.1"/>
    </source>
</evidence>
<name>A0A510KJH3_9FUSO</name>
<evidence type="ECO:0000313" key="2">
    <source>
        <dbReference type="Proteomes" id="UP000321378"/>
    </source>
</evidence>
<organism evidence="1 2">
    <name type="scientific">Leptotrichia trevisanii</name>
    <dbReference type="NCBI Taxonomy" id="109328"/>
    <lineage>
        <taxon>Bacteria</taxon>
        <taxon>Fusobacteriati</taxon>
        <taxon>Fusobacteriota</taxon>
        <taxon>Fusobacteriia</taxon>
        <taxon>Fusobacteriales</taxon>
        <taxon>Leptotrichiaceae</taxon>
        <taxon>Leptotrichia</taxon>
    </lineage>
</organism>
<dbReference type="AlphaFoldDB" id="A0A510KJH3"/>
<sequence length="47" mass="5559">MPVADDLVVETSAFKKWEENKLAAPFLNFIVYTSEEKVYSKTRYFRP</sequence>
<dbReference type="EMBL" id="AP019840">
    <property type="protein sequence ID" value="BBM51794.1"/>
    <property type="molecule type" value="Genomic_DNA"/>
</dbReference>
<protein>
    <submittedName>
        <fullName evidence="1">Uncharacterized protein</fullName>
    </submittedName>
</protein>
<accession>A0A510KJH3</accession>
<dbReference type="RefSeq" id="WP_172619068.1">
    <property type="nucleotide sequence ID" value="NZ_AP019840.1"/>
</dbReference>
<gene>
    <name evidence="1" type="ORF">JMUB3935_0772</name>
</gene>